<keyword evidence="10" id="KW-0458">Lysosome</keyword>
<evidence type="ECO:0000256" key="10">
    <source>
        <dbReference type="ARBA" id="ARBA00023228"/>
    </source>
</evidence>
<evidence type="ECO:0000256" key="7">
    <source>
        <dbReference type="ARBA" id="ARBA00022525"/>
    </source>
</evidence>
<sequence length="263" mass="30068">MDCEGVSLFVSFRNSAFHSDSPMDFDELDCSLNGSCDLHEAVTVETRTHHHSMKPVVNIVIVMHRMMKSYKQPSEFGRHELHTFIMENVLEERIISSAKAARRYTKSQVVQYSVCDQYQKTLIWSSGDLRLKAATLKGGNMHQKVQFNLCTYISPSSSRPDSQPVCLGISNTSLYLACSRKDSSTLPKLELREIDDPLNTIEANDPMEYDHLLFYRKESGVANNTFESVKFPGWFISTTFEDFEEVEVCQESVNHINTFRLNV</sequence>
<keyword evidence="7 12" id="KW-0964">Secreted</keyword>
<evidence type="ECO:0000256" key="3">
    <source>
        <dbReference type="ARBA" id="ARBA00004550"/>
    </source>
</evidence>
<organism evidence="13 14">
    <name type="scientific">Triplophysa tibetana</name>
    <dbReference type="NCBI Taxonomy" id="1572043"/>
    <lineage>
        <taxon>Eukaryota</taxon>
        <taxon>Metazoa</taxon>
        <taxon>Chordata</taxon>
        <taxon>Craniata</taxon>
        <taxon>Vertebrata</taxon>
        <taxon>Euteleostomi</taxon>
        <taxon>Actinopterygii</taxon>
        <taxon>Neopterygii</taxon>
        <taxon>Teleostei</taxon>
        <taxon>Ostariophysi</taxon>
        <taxon>Cypriniformes</taxon>
        <taxon>Nemacheilidae</taxon>
        <taxon>Triplophysa</taxon>
    </lineage>
</organism>
<dbReference type="PRINTS" id="PR00264">
    <property type="entry name" value="INTERLEUKIN1"/>
</dbReference>
<dbReference type="GO" id="GO:0010628">
    <property type="term" value="P:positive regulation of gene expression"/>
    <property type="evidence" value="ECO:0007669"/>
    <property type="project" value="TreeGrafter"/>
</dbReference>
<evidence type="ECO:0000256" key="9">
    <source>
        <dbReference type="ARBA" id="ARBA00023198"/>
    </source>
</evidence>
<comment type="subcellular location">
    <subcellularLocation>
        <location evidence="2">Cytoplasm</location>
        <location evidence="2">Cytosol</location>
    </subcellularLocation>
    <subcellularLocation>
        <location evidence="1">Lysosome</location>
    </subcellularLocation>
    <subcellularLocation>
        <location evidence="3">Secreted</location>
        <location evidence="3">Extracellular exosome</location>
    </subcellularLocation>
</comment>
<evidence type="ECO:0000256" key="4">
    <source>
        <dbReference type="ARBA" id="ARBA00010448"/>
    </source>
</evidence>
<comment type="caution">
    <text evidence="13">The sequence shown here is derived from an EMBL/GenBank/DDBJ whole genome shotgun (WGS) entry which is preliminary data.</text>
</comment>
<comment type="similarity">
    <text evidence="4 12">Belongs to the IL-1 family.</text>
</comment>
<dbReference type="InterPro" id="IPR000975">
    <property type="entry name" value="IL-1_fam"/>
</dbReference>
<dbReference type="Gene3D" id="2.80.10.50">
    <property type="match status" value="1"/>
</dbReference>
<evidence type="ECO:0000256" key="1">
    <source>
        <dbReference type="ARBA" id="ARBA00004371"/>
    </source>
</evidence>
<dbReference type="PANTHER" id="PTHR10078:SF30">
    <property type="entry name" value="INTERLEUKIN-1 BETA"/>
    <property type="match status" value="1"/>
</dbReference>
<keyword evidence="11" id="KW-0497">Mitogen</keyword>
<dbReference type="Proteomes" id="UP000324632">
    <property type="component" value="Chromosome 23"/>
</dbReference>
<evidence type="ECO:0000256" key="12">
    <source>
        <dbReference type="RuleBase" id="RU003753"/>
    </source>
</evidence>
<dbReference type="InterPro" id="IPR008996">
    <property type="entry name" value="IL1/FGF"/>
</dbReference>
<dbReference type="GO" id="GO:0001660">
    <property type="term" value="P:fever generation"/>
    <property type="evidence" value="ECO:0007669"/>
    <property type="project" value="UniProtKB-KW"/>
</dbReference>
<dbReference type="PRINTS" id="PR01359">
    <property type="entry name" value="INTRLEUKIN1B"/>
</dbReference>
<accession>A0A5A9N2E2</accession>
<protein>
    <recommendedName>
        <fullName evidence="12">Interleukin-1</fullName>
    </recommendedName>
</protein>
<dbReference type="PROSITE" id="PS00253">
    <property type="entry name" value="INTERLEUKIN_1"/>
    <property type="match status" value="1"/>
</dbReference>
<dbReference type="GO" id="GO:0005764">
    <property type="term" value="C:lysosome"/>
    <property type="evidence" value="ECO:0007669"/>
    <property type="project" value="UniProtKB-SubCell"/>
</dbReference>
<dbReference type="GO" id="GO:0071222">
    <property type="term" value="P:cellular response to lipopolysaccharide"/>
    <property type="evidence" value="ECO:0007669"/>
    <property type="project" value="TreeGrafter"/>
</dbReference>
<proteinExistence type="inferred from homology"/>
<dbReference type="GO" id="GO:0051781">
    <property type="term" value="P:positive regulation of cell division"/>
    <property type="evidence" value="ECO:0007669"/>
    <property type="project" value="UniProtKB-KW"/>
</dbReference>
<evidence type="ECO:0000313" key="14">
    <source>
        <dbReference type="Proteomes" id="UP000324632"/>
    </source>
</evidence>
<evidence type="ECO:0000256" key="8">
    <source>
        <dbReference type="ARBA" id="ARBA00022620"/>
    </source>
</evidence>
<keyword evidence="5" id="KW-0963">Cytoplasm</keyword>
<dbReference type="PRINTS" id="PR01357">
    <property type="entry name" value="INTRLEUKN1AB"/>
</dbReference>
<dbReference type="GO" id="GO:0006955">
    <property type="term" value="P:immune response"/>
    <property type="evidence" value="ECO:0007669"/>
    <property type="project" value="InterPro"/>
</dbReference>
<keyword evidence="9" id="KW-0395">Inflammatory response</keyword>
<keyword evidence="8" id="KW-0666">Pyrogen</keyword>
<evidence type="ECO:0000256" key="2">
    <source>
        <dbReference type="ARBA" id="ARBA00004514"/>
    </source>
</evidence>
<dbReference type="EMBL" id="SOYY01000023">
    <property type="protein sequence ID" value="KAA0704222.1"/>
    <property type="molecule type" value="Genomic_DNA"/>
</dbReference>
<keyword evidence="6" id="KW-0202">Cytokine</keyword>
<dbReference type="PANTHER" id="PTHR10078">
    <property type="entry name" value="INTERLEUKIN-1 FAMILY MEMBER"/>
    <property type="match status" value="1"/>
</dbReference>
<dbReference type="GO" id="GO:0042119">
    <property type="term" value="P:neutrophil activation"/>
    <property type="evidence" value="ECO:0007669"/>
    <property type="project" value="TreeGrafter"/>
</dbReference>
<evidence type="ECO:0000256" key="11">
    <source>
        <dbReference type="ARBA" id="ARBA00023246"/>
    </source>
</evidence>
<dbReference type="GO" id="GO:0005829">
    <property type="term" value="C:cytosol"/>
    <property type="evidence" value="ECO:0007669"/>
    <property type="project" value="UniProtKB-SubCell"/>
</dbReference>
<dbReference type="InterPro" id="IPR020877">
    <property type="entry name" value="IL-1_CS"/>
</dbReference>
<keyword evidence="14" id="KW-1185">Reference proteome</keyword>
<dbReference type="SMART" id="SM00125">
    <property type="entry name" value="IL1"/>
    <property type="match status" value="1"/>
</dbReference>
<reference evidence="13 14" key="1">
    <citation type="journal article" date="2019" name="Mol. Ecol. Resour.">
        <title>Chromosome-level genome assembly of Triplophysa tibetana, a fish adapted to the harsh high-altitude environment of the Tibetan Plateau.</title>
        <authorList>
            <person name="Yang X."/>
            <person name="Liu H."/>
            <person name="Ma Z."/>
            <person name="Zou Y."/>
            <person name="Zou M."/>
            <person name="Mao Y."/>
            <person name="Li X."/>
            <person name="Wang H."/>
            <person name="Chen T."/>
            <person name="Wang W."/>
            <person name="Yang R."/>
        </authorList>
    </citation>
    <scope>NUCLEOTIDE SEQUENCE [LARGE SCALE GENOMIC DNA]</scope>
    <source>
        <strain evidence="13">TTIB1903HZAU</strain>
        <tissue evidence="13">Muscle</tissue>
    </source>
</reference>
<evidence type="ECO:0000313" key="13">
    <source>
        <dbReference type="EMBL" id="KAA0704222.1"/>
    </source>
</evidence>
<gene>
    <name evidence="13" type="ORF">E1301_Tti000137</name>
</gene>
<dbReference type="GO" id="GO:0005615">
    <property type="term" value="C:extracellular space"/>
    <property type="evidence" value="ECO:0007669"/>
    <property type="project" value="UniProtKB-KW"/>
</dbReference>
<dbReference type="Pfam" id="PF00340">
    <property type="entry name" value="IL1"/>
    <property type="match status" value="1"/>
</dbReference>
<evidence type="ECO:0000256" key="6">
    <source>
        <dbReference type="ARBA" id="ARBA00022514"/>
    </source>
</evidence>
<dbReference type="GO" id="GO:0005125">
    <property type="term" value="F:cytokine activity"/>
    <property type="evidence" value="ECO:0007669"/>
    <property type="project" value="UniProtKB-UniRule"/>
</dbReference>
<dbReference type="GO" id="GO:1901222">
    <property type="term" value="P:regulation of non-canonical NF-kappaB signal transduction"/>
    <property type="evidence" value="ECO:0007669"/>
    <property type="project" value="TreeGrafter"/>
</dbReference>
<name>A0A5A9N2E2_9TELE</name>
<dbReference type="SUPFAM" id="SSF50353">
    <property type="entry name" value="Cytokine"/>
    <property type="match status" value="1"/>
</dbReference>
<dbReference type="GO" id="GO:0005149">
    <property type="term" value="F:interleukin-1 receptor binding"/>
    <property type="evidence" value="ECO:0007669"/>
    <property type="project" value="UniProtKB-UniRule"/>
</dbReference>
<evidence type="ECO:0000256" key="5">
    <source>
        <dbReference type="ARBA" id="ARBA00022490"/>
    </source>
</evidence>
<dbReference type="GO" id="GO:0019221">
    <property type="term" value="P:cytokine-mediated signaling pathway"/>
    <property type="evidence" value="ECO:0007669"/>
    <property type="project" value="TreeGrafter"/>
</dbReference>
<dbReference type="AlphaFoldDB" id="A0A5A9N2E2"/>
<dbReference type="GO" id="GO:0048246">
    <property type="term" value="P:macrophage chemotaxis"/>
    <property type="evidence" value="ECO:0007669"/>
    <property type="project" value="TreeGrafter"/>
</dbReference>